<proteinExistence type="predicted"/>
<comment type="caution">
    <text evidence="3">The sequence shown here is derived from an EMBL/GenBank/DDBJ whole genome shotgun (WGS) entry which is preliminary data.</text>
</comment>
<feature type="region of interest" description="Disordered" evidence="1">
    <location>
        <begin position="278"/>
        <end position="309"/>
    </location>
</feature>
<gene>
    <name evidence="3" type="ORF">EA473_00330</name>
</gene>
<accession>A0A3N6M2Q1</accession>
<dbReference type="InterPro" id="IPR029012">
    <property type="entry name" value="Helix_hairpin_bin_sf"/>
</dbReference>
<feature type="domain" description="Nop" evidence="2">
    <location>
        <begin position="165"/>
        <end position="279"/>
    </location>
</feature>
<name>A0A3N6M2Q1_NATCH</name>
<dbReference type="GO" id="GO:0031428">
    <property type="term" value="C:box C/D methylation guide snoRNP complex"/>
    <property type="evidence" value="ECO:0007669"/>
    <property type="project" value="InterPro"/>
</dbReference>
<dbReference type="Gene3D" id="1.10.246.90">
    <property type="entry name" value="Nop domain"/>
    <property type="match status" value="1"/>
</dbReference>
<dbReference type="GO" id="GO:0030515">
    <property type="term" value="F:snoRNA binding"/>
    <property type="evidence" value="ECO:0007669"/>
    <property type="project" value="InterPro"/>
</dbReference>
<dbReference type="RefSeq" id="WP_124193680.1">
    <property type="nucleotide sequence ID" value="NZ_REGA01000001.1"/>
</dbReference>
<dbReference type="PANTHER" id="PTHR10894">
    <property type="entry name" value="NUCLEOLAR PROTEIN 5 NUCLEOLAR PROTEIN NOP5 NOP58"/>
    <property type="match status" value="1"/>
</dbReference>
<protein>
    <submittedName>
        <fullName evidence="3">NOP58 family protein</fullName>
    </submittedName>
</protein>
<dbReference type="Gene3D" id="1.10.287.660">
    <property type="entry name" value="Helix hairpin bin"/>
    <property type="match status" value="1"/>
</dbReference>
<evidence type="ECO:0000256" key="1">
    <source>
        <dbReference type="SAM" id="MobiDB-lite"/>
    </source>
</evidence>
<dbReference type="Proteomes" id="UP000282323">
    <property type="component" value="Unassembled WGS sequence"/>
</dbReference>
<evidence type="ECO:0000259" key="2">
    <source>
        <dbReference type="PROSITE" id="PS51358"/>
    </source>
</evidence>
<reference evidence="3 4" key="1">
    <citation type="submission" date="2018-10" db="EMBL/GenBank/DDBJ databases">
        <title>Natrarchaeobius chitinivorans gen. nov., sp. nov., and Natrarchaeobius haloalkaliphilus sp. nov., alkaliphilic, chitin-utilizing haloarchaea from hypersaline alkaline lakes.</title>
        <authorList>
            <person name="Sorokin D.Y."/>
            <person name="Elcheninov A.G."/>
            <person name="Kostrikina N.A."/>
            <person name="Bale N.J."/>
            <person name="Sinninghe Damste J.S."/>
            <person name="Khijniak T.V."/>
            <person name="Kublanov I.V."/>
            <person name="Toshchakov S.V."/>
        </authorList>
    </citation>
    <scope>NUCLEOTIDE SEQUENCE [LARGE SCALE GENOMIC DNA]</scope>
    <source>
        <strain evidence="3 4">AArcht4T</strain>
    </source>
</reference>
<organism evidence="3 4">
    <name type="scientific">Natrarchaeobius chitinivorans</name>
    <dbReference type="NCBI Taxonomy" id="1679083"/>
    <lineage>
        <taxon>Archaea</taxon>
        <taxon>Methanobacteriati</taxon>
        <taxon>Methanobacteriota</taxon>
        <taxon>Stenosarchaea group</taxon>
        <taxon>Halobacteria</taxon>
        <taxon>Halobacteriales</taxon>
        <taxon>Natrialbaceae</taxon>
        <taxon>Natrarchaeobius</taxon>
    </lineage>
</organism>
<dbReference type="InterPro" id="IPR042239">
    <property type="entry name" value="Nop_C"/>
</dbReference>
<sequence>MSDDAPTAGGWFAGVDPDDLEAGATAIREERQATPRDWPTLAVGSGFADDEREYYDILKEATTRAAEAAVSEAERADDRQLVHAIRAMDDCERTANELAERLAEWAGTVDPDAGTGIEYARELADGHRELDTDDRRIASLAERVADLGDDADELREFVERRTPTVAPNLASLAGPVLAARLISLAGGLENLAKKPSGTIQVLGAEDALFAHLRGHAPSPKHGIIYVHDAVRGTHPDERGSAARALAGKLAIAARVDHYSGERKPELEGELTDRIETIQARTGGDTAEDDIDPGDGSDDADTDARGGTDE</sequence>
<dbReference type="InterPro" id="IPR002687">
    <property type="entry name" value="Nop_dom"/>
</dbReference>
<dbReference type="PROSITE" id="PS51358">
    <property type="entry name" value="NOP"/>
    <property type="match status" value="1"/>
</dbReference>
<keyword evidence="4" id="KW-1185">Reference proteome</keyword>
<dbReference type="Pfam" id="PF01798">
    <property type="entry name" value="Nop"/>
    <property type="match status" value="1"/>
</dbReference>
<dbReference type="AlphaFoldDB" id="A0A3N6M2Q1"/>
<evidence type="ECO:0000313" key="3">
    <source>
        <dbReference type="EMBL" id="RQG97703.1"/>
    </source>
</evidence>
<dbReference type="SUPFAM" id="SSF89124">
    <property type="entry name" value="Nop domain"/>
    <property type="match status" value="1"/>
</dbReference>
<feature type="compositionally biased region" description="Acidic residues" evidence="1">
    <location>
        <begin position="285"/>
        <end position="300"/>
    </location>
</feature>
<dbReference type="OrthoDB" id="11877at2157"/>
<dbReference type="InterPro" id="IPR045056">
    <property type="entry name" value="Nop56/Nop58"/>
</dbReference>
<dbReference type="PANTHER" id="PTHR10894:SF0">
    <property type="entry name" value="NUCLEOLAR PROTEIN 56"/>
    <property type="match status" value="1"/>
</dbReference>
<dbReference type="EMBL" id="REGA01000001">
    <property type="protein sequence ID" value="RQG97703.1"/>
    <property type="molecule type" value="Genomic_DNA"/>
</dbReference>
<evidence type="ECO:0000313" key="4">
    <source>
        <dbReference type="Proteomes" id="UP000282323"/>
    </source>
</evidence>
<dbReference type="InterPro" id="IPR036070">
    <property type="entry name" value="Nop_dom_sf"/>
</dbReference>